<dbReference type="Proteomes" id="UP001189429">
    <property type="component" value="Unassembled WGS sequence"/>
</dbReference>
<evidence type="ECO:0000256" key="6">
    <source>
        <dbReference type="ARBA" id="ARBA00023136"/>
    </source>
</evidence>
<evidence type="ECO:0000256" key="2">
    <source>
        <dbReference type="ARBA" id="ARBA00022676"/>
    </source>
</evidence>
<dbReference type="PANTHER" id="PTHR31485:SF7">
    <property type="entry name" value="PEPTIDYL SERINE ALPHA-GALACTOSYLTRANSFERASE"/>
    <property type="match status" value="1"/>
</dbReference>
<feature type="non-terminal residue" evidence="8">
    <location>
        <position position="1"/>
    </location>
</feature>
<dbReference type="Pfam" id="PF23452">
    <property type="entry name" value="HPAT"/>
    <property type="match status" value="1"/>
</dbReference>
<reference evidence="8" key="1">
    <citation type="submission" date="2023-10" db="EMBL/GenBank/DDBJ databases">
        <authorList>
            <person name="Chen Y."/>
            <person name="Shah S."/>
            <person name="Dougan E. K."/>
            <person name="Thang M."/>
            <person name="Chan C."/>
        </authorList>
    </citation>
    <scope>NUCLEOTIDE SEQUENCE [LARGE SCALE GENOMIC DNA]</scope>
</reference>
<feature type="non-terminal residue" evidence="8">
    <location>
        <position position="146"/>
    </location>
</feature>
<feature type="domain" description="Hydroxyproline O-arabinosyltransferase-like" evidence="7">
    <location>
        <begin position="3"/>
        <end position="139"/>
    </location>
</feature>
<evidence type="ECO:0000256" key="1">
    <source>
        <dbReference type="ARBA" id="ARBA00004167"/>
    </source>
</evidence>
<keyword evidence="9" id="KW-1185">Reference proteome</keyword>
<evidence type="ECO:0000259" key="7">
    <source>
        <dbReference type="Pfam" id="PF23452"/>
    </source>
</evidence>
<evidence type="ECO:0000313" key="8">
    <source>
        <dbReference type="EMBL" id="CAK0819773.1"/>
    </source>
</evidence>
<keyword evidence="6" id="KW-0472">Membrane</keyword>
<proteinExistence type="predicted"/>
<keyword evidence="5" id="KW-1133">Transmembrane helix</keyword>
<keyword evidence="2" id="KW-0328">Glycosyltransferase</keyword>
<keyword evidence="3" id="KW-0808">Transferase</keyword>
<dbReference type="PANTHER" id="PTHR31485">
    <property type="entry name" value="PEPTIDYL SERINE ALPHA-GALACTOSYLTRANSFERASE"/>
    <property type="match status" value="1"/>
</dbReference>
<dbReference type="EMBL" id="CAUYUJ010007168">
    <property type="protein sequence ID" value="CAK0819773.1"/>
    <property type="molecule type" value="Genomic_DNA"/>
</dbReference>
<comment type="caution">
    <text evidence="8">The sequence shown here is derived from an EMBL/GenBank/DDBJ whole genome shotgun (WGS) entry which is preliminary data.</text>
</comment>
<evidence type="ECO:0000313" key="9">
    <source>
        <dbReference type="Proteomes" id="UP001189429"/>
    </source>
</evidence>
<keyword evidence="4" id="KW-0812">Transmembrane</keyword>
<evidence type="ECO:0000256" key="4">
    <source>
        <dbReference type="ARBA" id="ARBA00022692"/>
    </source>
</evidence>
<dbReference type="InterPro" id="IPR056508">
    <property type="entry name" value="HPAT-like"/>
</dbReference>
<accession>A0ABN9RNL0</accession>
<dbReference type="InterPro" id="IPR044845">
    <property type="entry name" value="HPAT/SRGT1-like"/>
</dbReference>
<organism evidence="8 9">
    <name type="scientific">Prorocentrum cordatum</name>
    <dbReference type="NCBI Taxonomy" id="2364126"/>
    <lineage>
        <taxon>Eukaryota</taxon>
        <taxon>Sar</taxon>
        <taxon>Alveolata</taxon>
        <taxon>Dinophyceae</taxon>
        <taxon>Prorocentrales</taxon>
        <taxon>Prorocentraceae</taxon>
        <taxon>Prorocentrum</taxon>
    </lineage>
</organism>
<name>A0ABN9RNL0_9DINO</name>
<gene>
    <name evidence="8" type="ORF">PCOR1329_LOCUS21685</name>
</gene>
<evidence type="ECO:0000256" key="5">
    <source>
        <dbReference type="ARBA" id="ARBA00022989"/>
    </source>
</evidence>
<sequence length="146" mass="16485">VRSDNYMAYNRPFALAAWFEKTRPKEAYVMYVDPDMIFVQPLLYHLPSSDVRATEGHPVAQHYSYITANAGATDPGWHDFAVPELCGPDCRSLADAQTPNERSFAVGSPIVMHSSDWAKLLPAWTNYTVFVRSRGHVHEATWIKKG</sequence>
<comment type="subcellular location">
    <subcellularLocation>
        <location evidence="1">Membrane</location>
        <topology evidence="1">Single-pass membrane protein</topology>
    </subcellularLocation>
</comment>
<evidence type="ECO:0000256" key="3">
    <source>
        <dbReference type="ARBA" id="ARBA00022679"/>
    </source>
</evidence>
<protein>
    <recommendedName>
        <fullName evidence="7">Hydroxyproline O-arabinosyltransferase-like domain-containing protein</fullName>
    </recommendedName>
</protein>